<feature type="region of interest" description="Disordered" evidence="1">
    <location>
        <begin position="57"/>
        <end position="89"/>
    </location>
</feature>
<evidence type="ECO:0000259" key="2">
    <source>
        <dbReference type="Pfam" id="PF13837"/>
    </source>
</evidence>
<dbReference type="Pfam" id="PF13837">
    <property type="entry name" value="Myb_DNA-bind_4"/>
    <property type="match status" value="1"/>
</dbReference>
<organism evidence="3 4">
    <name type="scientific">Alosa alosa</name>
    <name type="common">allis shad</name>
    <dbReference type="NCBI Taxonomy" id="278164"/>
    <lineage>
        <taxon>Eukaryota</taxon>
        <taxon>Metazoa</taxon>
        <taxon>Chordata</taxon>
        <taxon>Craniata</taxon>
        <taxon>Vertebrata</taxon>
        <taxon>Euteleostomi</taxon>
        <taxon>Actinopterygii</taxon>
        <taxon>Neopterygii</taxon>
        <taxon>Teleostei</taxon>
        <taxon>Clupei</taxon>
        <taxon>Clupeiformes</taxon>
        <taxon>Clupeoidei</taxon>
        <taxon>Clupeidae</taxon>
        <taxon>Alosa</taxon>
    </lineage>
</organism>
<reference evidence="3" key="1">
    <citation type="submission" date="2020-10" db="EMBL/GenBank/DDBJ databases">
        <title>Chromosome-scale genome assembly of the Allis shad, Alosa alosa.</title>
        <authorList>
            <person name="Margot Z."/>
            <person name="Christophe K."/>
            <person name="Cabau C."/>
            <person name="Louis A."/>
            <person name="Berthelot C."/>
            <person name="Parey E."/>
            <person name="Roest Crollius H."/>
            <person name="Montfort J."/>
            <person name="Robinson-Rechavi M."/>
            <person name="Bucao C."/>
            <person name="Bouchez O."/>
            <person name="Gislard M."/>
            <person name="Lluch J."/>
            <person name="Milhes M."/>
            <person name="Lampietro C."/>
            <person name="Lopez Roques C."/>
            <person name="Donnadieu C."/>
            <person name="Braasch I."/>
            <person name="Desvignes T."/>
            <person name="Postlethwait J."/>
            <person name="Bobe J."/>
            <person name="Guiguen Y."/>
        </authorList>
    </citation>
    <scope>NUCLEOTIDE SEQUENCE</scope>
    <source>
        <strain evidence="3">M-15738</strain>
        <tissue evidence="3">Blood</tissue>
    </source>
</reference>
<keyword evidence="4" id="KW-1185">Reference proteome</keyword>
<dbReference type="InterPro" id="IPR044823">
    <property type="entry name" value="ASIL1/2-like"/>
</dbReference>
<gene>
    <name evidence="3" type="ORF">AALO_G00263150</name>
</gene>
<name>A0AAV6FK63_9TELE</name>
<dbReference type="AlphaFoldDB" id="A0AAV6FK63"/>
<dbReference type="Gene3D" id="1.10.10.60">
    <property type="entry name" value="Homeodomain-like"/>
    <property type="match status" value="1"/>
</dbReference>
<protein>
    <recommendedName>
        <fullName evidence="2">Myb/SANT-like DNA-binding domain-containing protein</fullName>
    </recommendedName>
</protein>
<proteinExistence type="predicted"/>
<sequence>MADQVEKSDFVYKWTSDDTARFIQARGEADRLFTGQRNSAMDGWKQVLRSVGLEEKVTPQQARKKWDNLKKKYKEMKNPPTRTGTDAGEDTAASWPWFCAMDEILGQRHSISPPVIRASMSPISSREAEPCSSGAVPLPAERELQGEARGQKRSSFAAFLREQFEREEQMEKERQRAAEERFARLLAVLERMADK</sequence>
<evidence type="ECO:0000313" key="3">
    <source>
        <dbReference type="EMBL" id="KAG5263283.1"/>
    </source>
</evidence>
<dbReference type="PANTHER" id="PTHR31307:SF4">
    <property type="entry name" value="TRIHELIX TRANSCRIPTION FACTOR ASIL2"/>
    <property type="match status" value="1"/>
</dbReference>
<comment type="caution">
    <text evidence="3">The sequence shown here is derived from an EMBL/GenBank/DDBJ whole genome shotgun (WGS) entry which is preliminary data.</text>
</comment>
<feature type="domain" description="Myb/SANT-like DNA-binding" evidence="2">
    <location>
        <begin position="13"/>
        <end position="104"/>
    </location>
</feature>
<dbReference type="EMBL" id="JADWDJ010000021">
    <property type="protein sequence ID" value="KAG5263283.1"/>
    <property type="molecule type" value="Genomic_DNA"/>
</dbReference>
<feature type="compositionally biased region" description="Basic and acidic residues" evidence="1">
    <location>
        <begin position="140"/>
        <end position="150"/>
    </location>
</feature>
<evidence type="ECO:0000256" key="1">
    <source>
        <dbReference type="SAM" id="MobiDB-lite"/>
    </source>
</evidence>
<dbReference type="Proteomes" id="UP000823561">
    <property type="component" value="Chromosome 21"/>
</dbReference>
<dbReference type="PANTHER" id="PTHR31307">
    <property type="entry name" value="TRIHELIX TRANSCRIPTION FACTOR ASIL2"/>
    <property type="match status" value="1"/>
</dbReference>
<feature type="region of interest" description="Disordered" evidence="1">
    <location>
        <begin position="124"/>
        <end position="153"/>
    </location>
</feature>
<dbReference type="InterPro" id="IPR044822">
    <property type="entry name" value="Myb_DNA-bind_4"/>
</dbReference>
<evidence type="ECO:0000313" key="4">
    <source>
        <dbReference type="Proteomes" id="UP000823561"/>
    </source>
</evidence>
<accession>A0AAV6FK63</accession>